<evidence type="ECO:0000256" key="2">
    <source>
        <dbReference type="SAM" id="Phobius"/>
    </source>
</evidence>
<dbReference type="PANTHER" id="PTHR10281">
    <property type="entry name" value="MEMBRANE-ASSOCIATED PROGESTERONE RECEPTOR COMPONENT-RELATED"/>
    <property type="match status" value="1"/>
</dbReference>
<reference evidence="5" key="1">
    <citation type="submission" date="2025-08" db="UniProtKB">
        <authorList>
            <consortium name="RefSeq"/>
        </authorList>
    </citation>
    <scope>IDENTIFICATION</scope>
</reference>
<proteinExistence type="inferred from homology"/>
<gene>
    <name evidence="5" type="primary">LOC112052154</name>
</gene>
<dbReference type="GO" id="GO:0016020">
    <property type="term" value="C:membrane"/>
    <property type="evidence" value="ECO:0007669"/>
    <property type="project" value="TreeGrafter"/>
</dbReference>
<comment type="similarity">
    <text evidence="1">Belongs to the cytochrome b5 family. MAPR subfamily.</text>
</comment>
<dbReference type="SMART" id="SM01117">
    <property type="entry name" value="Cyt-b5"/>
    <property type="match status" value="1"/>
</dbReference>
<keyword evidence="2" id="KW-0472">Membrane</keyword>
<keyword evidence="4" id="KW-1185">Reference proteome</keyword>
<dbReference type="Pfam" id="PF00173">
    <property type="entry name" value="Cyt-b5"/>
    <property type="match status" value="1"/>
</dbReference>
<dbReference type="KEGG" id="bany:112052154"/>
<name>A0A6J1NPR2_BICAN</name>
<sequence length="258" mass="29153">MSVIKTLQISLKYVVLTIAVIIGAVYYQHIITKSSNNIDVLKKRVFSLSDLSTYDGVQQEKLYLAVLGNVFDVTVGSQHYRKGSSYHYFVGKDGTRALVTGNFKDESNEKDHVLQLSCNEILTILDWRKTYKEKYTYVGVLAGRYYDEKGADTSYMTELKQKVAVCRSEKKAAKLQDQLFPPCNMAWSEEDGSKVWCTKSSGGIVRDWVGVPRQMFTPGQDKPLCVCASLDKINSSQLKEYKHCSKTASECFVKDNNN</sequence>
<evidence type="ECO:0000313" key="4">
    <source>
        <dbReference type="Proteomes" id="UP001652582"/>
    </source>
</evidence>
<protein>
    <submittedName>
        <fullName evidence="5">Neuferricin</fullName>
    </submittedName>
</protein>
<dbReference type="InterPro" id="IPR001199">
    <property type="entry name" value="Cyt_B5-like_heme/steroid-bd"/>
</dbReference>
<dbReference type="SUPFAM" id="SSF55856">
    <property type="entry name" value="Cytochrome b5-like heme/steroid binding domain"/>
    <property type="match status" value="1"/>
</dbReference>
<dbReference type="GeneID" id="112052154"/>
<dbReference type="PANTHER" id="PTHR10281:SF4">
    <property type="entry name" value="NEUFERRICIN"/>
    <property type="match status" value="1"/>
</dbReference>
<organism evidence="4 5">
    <name type="scientific">Bicyclus anynana</name>
    <name type="common">Squinting bush brown butterfly</name>
    <dbReference type="NCBI Taxonomy" id="110368"/>
    <lineage>
        <taxon>Eukaryota</taxon>
        <taxon>Metazoa</taxon>
        <taxon>Ecdysozoa</taxon>
        <taxon>Arthropoda</taxon>
        <taxon>Hexapoda</taxon>
        <taxon>Insecta</taxon>
        <taxon>Pterygota</taxon>
        <taxon>Neoptera</taxon>
        <taxon>Endopterygota</taxon>
        <taxon>Lepidoptera</taxon>
        <taxon>Glossata</taxon>
        <taxon>Ditrysia</taxon>
        <taxon>Papilionoidea</taxon>
        <taxon>Nymphalidae</taxon>
        <taxon>Satyrinae</taxon>
        <taxon>Satyrini</taxon>
        <taxon>Mycalesina</taxon>
        <taxon>Bicyclus</taxon>
    </lineage>
</organism>
<evidence type="ECO:0000259" key="3">
    <source>
        <dbReference type="SMART" id="SM01117"/>
    </source>
</evidence>
<dbReference type="GO" id="GO:0012505">
    <property type="term" value="C:endomembrane system"/>
    <property type="evidence" value="ECO:0007669"/>
    <property type="project" value="TreeGrafter"/>
</dbReference>
<accession>A0A6J1NPR2</accession>
<dbReference type="OrthoDB" id="10257697at2759"/>
<dbReference type="AlphaFoldDB" id="A0A6J1NPR2"/>
<evidence type="ECO:0000256" key="1">
    <source>
        <dbReference type="ARBA" id="ARBA00038357"/>
    </source>
</evidence>
<dbReference type="RefSeq" id="XP_023946888.2">
    <property type="nucleotide sequence ID" value="XM_024091120.2"/>
</dbReference>
<keyword evidence="2" id="KW-0812">Transmembrane</keyword>
<dbReference type="Gene3D" id="3.10.120.10">
    <property type="entry name" value="Cytochrome b5-like heme/steroid binding domain"/>
    <property type="match status" value="1"/>
</dbReference>
<evidence type="ECO:0000313" key="5">
    <source>
        <dbReference type="RefSeq" id="XP_023946888.2"/>
    </source>
</evidence>
<feature type="domain" description="Cytochrome b5 heme-binding" evidence="3">
    <location>
        <begin position="46"/>
        <end position="142"/>
    </location>
</feature>
<dbReference type="InterPro" id="IPR050577">
    <property type="entry name" value="MAPR/NEUFC/NENF-like"/>
</dbReference>
<dbReference type="Proteomes" id="UP001652582">
    <property type="component" value="Chromosome 5"/>
</dbReference>
<feature type="transmembrane region" description="Helical" evidence="2">
    <location>
        <begin position="9"/>
        <end position="27"/>
    </location>
</feature>
<keyword evidence="2" id="KW-1133">Transmembrane helix</keyword>
<dbReference type="InterPro" id="IPR036400">
    <property type="entry name" value="Cyt_B5-like_heme/steroid_sf"/>
</dbReference>